<accession>A0AAN8BZM8</accession>
<keyword evidence="2" id="KW-1185">Reference proteome</keyword>
<name>A0AAN8BZM8_9TELE</name>
<proteinExistence type="predicted"/>
<comment type="caution">
    <text evidence="1">The sequence shown here is derived from an EMBL/GenBank/DDBJ whole genome shotgun (WGS) entry which is preliminary data.</text>
</comment>
<reference evidence="1 2" key="1">
    <citation type="journal article" date="2023" name="Mol. Biol. Evol.">
        <title>Genomics of Secondarily Temperate Adaptation in the Only Non-Antarctic Icefish.</title>
        <authorList>
            <person name="Rivera-Colon A.G."/>
            <person name="Rayamajhi N."/>
            <person name="Minhas B.F."/>
            <person name="Madrigal G."/>
            <person name="Bilyk K.T."/>
            <person name="Yoon V."/>
            <person name="Hune M."/>
            <person name="Gregory S."/>
            <person name="Cheng C.H.C."/>
            <person name="Catchen J.M."/>
        </authorList>
    </citation>
    <scope>NUCLEOTIDE SEQUENCE [LARGE SCALE GENOMIC DNA]</scope>
    <source>
        <strain evidence="1">JC2023a</strain>
    </source>
</reference>
<evidence type="ECO:0000313" key="2">
    <source>
        <dbReference type="Proteomes" id="UP001335648"/>
    </source>
</evidence>
<gene>
    <name evidence="1" type="ORF">CesoFtcFv8_011219</name>
</gene>
<dbReference type="Proteomes" id="UP001335648">
    <property type="component" value="Unassembled WGS sequence"/>
</dbReference>
<organism evidence="1 2">
    <name type="scientific">Champsocephalus esox</name>
    <name type="common">pike icefish</name>
    <dbReference type="NCBI Taxonomy" id="159716"/>
    <lineage>
        <taxon>Eukaryota</taxon>
        <taxon>Metazoa</taxon>
        <taxon>Chordata</taxon>
        <taxon>Craniata</taxon>
        <taxon>Vertebrata</taxon>
        <taxon>Euteleostomi</taxon>
        <taxon>Actinopterygii</taxon>
        <taxon>Neopterygii</taxon>
        <taxon>Teleostei</taxon>
        <taxon>Neoteleostei</taxon>
        <taxon>Acanthomorphata</taxon>
        <taxon>Eupercaria</taxon>
        <taxon>Perciformes</taxon>
        <taxon>Notothenioidei</taxon>
        <taxon>Channichthyidae</taxon>
        <taxon>Champsocephalus</taxon>
    </lineage>
</organism>
<protein>
    <submittedName>
        <fullName evidence="1">Uncharacterized protein</fullName>
    </submittedName>
</protein>
<evidence type="ECO:0000313" key="1">
    <source>
        <dbReference type="EMBL" id="KAK5894536.1"/>
    </source>
</evidence>
<dbReference type="EMBL" id="JAULUE010002054">
    <property type="protein sequence ID" value="KAK5894536.1"/>
    <property type="molecule type" value="Genomic_DNA"/>
</dbReference>
<sequence length="86" mass="9274">MHIIASHLIWREFDDDSVCVAADCCGKGHYCSRICVRLSASELLRVVTAGAQAAATVEECDVRAAGVPFWVGSESSRLATVFEKSL</sequence>
<dbReference type="AlphaFoldDB" id="A0AAN8BZM8"/>